<evidence type="ECO:0000256" key="10">
    <source>
        <dbReference type="PIRSR" id="PIRSR614732-2"/>
    </source>
</evidence>
<dbReference type="EMBL" id="LUKE01000001">
    <property type="protein sequence ID" value="KYG65921.1"/>
    <property type="molecule type" value="Genomic_DNA"/>
</dbReference>
<dbReference type="AlphaFoldDB" id="A0A150WN61"/>
<dbReference type="Gene3D" id="3.20.20.70">
    <property type="entry name" value="Aldolase class I"/>
    <property type="match status" value="1"/>
</dbReference>
<evidence type="ECO:0000313" key="14">
    <source>
        <dbReference type="Proteomes" id="UP000075320"/>
    </source>
</evidence>
<proteinExistence type="inferred from homology"/>
<keyword evidence="14" id="KW-1185">Reference proteome</keyword>
<dbReference type="RefSeq" id="WP_061833481.1">
    <property type="nucleotide sequence ID" value="NZ_LUKE01000001.1"/>
</dbReference>
<dbReference type="EC" id="4.1.1.23" evidence="3 11"/>
<dbReference type="InterPro" id="IPR014732">
    <property type="entry name" value="OMPdecase"/>
</dbReference>
<dbReference type="SMART" id="SM00934">
    <property type="entry name" value="OMPdecase"/>
    <property type="match status" value="1"/>
</dbReference>
<dbReference type="Pfam" id="PF00215">
    <property type="entry name" value="OMPdecase"/>
    <property type="match status" value="1"/>
</dbReference>
<feature type="binding site" evidence="10">
    <location>
        <position position="128"/>
    </location>
    <ligand>
        <name>substrate</name>
    </ligand>
</feature>
<dbReference type="CDD" id="cd04725">
    <property type="entry name" value="OMP_decarboxylase_like"/>
    <property type="match status" value="1"/>
</dbReference>
<organism evidence="13 14">
    <name type="scientific">Bdellovibrio bacteriovorus</name>
    <dbReference type="NCBI Taxonomy" id="959"/>
    <lineage>
        <taxon>Bacteria</taxon>
        <taxon>Pseudomonadati</taxon>
        <taxon>Bdellovibrionota</taxon>
        <taxon>Bdellovibrionia</taxon>
        <taxon>Bdellovibrionales</taxon>
        <taxon>Pseudobdellovibrionaceae</taxon>
        <taxon>Bdellovibrio</taxon>
    </lineage>
</organism>
<comment type="pathway">
    <text evidence="2 11">Pyrimidine metabolism; UMP biosynthesis via de novo pathway; UMP from orotate: step 2/2.</text>
</comment>
<dbReference type="PROSITE" id="PS00156">
    <property type="entry name" value="OMPDECASE"/>
    <property type="match status" value="1"/>
</dbReference>
<dbReference type="GO" id="GO:0044205">
    <property type="term" value="P:'de novo' UMP biosynthetic process"/>
    <property type="evidence" value="ECO:0007669"/>
    <property type="project" value="UniProtKB-UniPathway"/>
</dbReference>
<accession>A0A150WN61</accession>
<dbReference type="SUPFAM" id="SSF51366">
    <property type="entry name" value="Ribulose-phoshate binding barrel"/>
    <property type="match status" value="1"/>
</dbReference>
<feature type="active site" description="For OMPdecase activity" evidence="9">
    <location>
        <position position="72"/>
    </location>
</feature>
<dbReference type="PANTHER" id="PTHR32119:SF2">
    <property type="entry name" value="OROTIDINE 5'-PHOSPHATE DECARBOXYLASE"/>
    <property type="match status" value="1"/>
</dbReference>
<reference evidence="13 14" key="1">
    <citation type="submission" date="2016-03" db="EMBL/GenBank/DDBJ databases">
        <authorList>
            <person name="Ploux O."/>
        </authorList>
    </citation>
    <scope>NUCLEOTIDE SEQUENCE [LARGE SCALE GENOMIC DNA]</scope>
    <source>
        <strain evidence="13 14">R0</strain>
    </source>
</reference>
<feature type="binding site" evidence="10">
    <location>
        <position position="216"/>
    </location>
    <ligand>
        <name>substrate</name>
    </ligand>
</feature>
<evidence type="ECO:0000259" key="12">
    <source>
        <dbReference type="SMART" id="SM00934"/>
    </source>
</evidence>
<keyword evidence="6 11" id="KW-0665">Pyrimidine biosynthesis</keyword>
<evidence type="ECO:0000256" key="7">
    <source>
        <dbReference type="ARBA" id="ARBA00023239"/>
    </source>
</evidence>
<comment type="function">
    <text evidence="1">Catalyzes the decarboxylation of orotidine 5'-monophosphate (OMP) to uridine 5'-monophosphate (UMP).</text>
</comment>
<dbReference type="OrthoDB" id="9806203at2"/>
<comment type="similarity">
    <text evidence="11">Belongs to the OMP decarboxylase family.</text>
</comment>
<sequence>MKKNLRAEPMRNPIILALDVDTRDQALKIADSLAEIVGGFKLGPRLCLRYGMDFVKEIAQRGPIFLDNKHFDIPSTMEAAVRASFDAGASLVTVHALSGHEALKRMAEVEKELSQKRPFKILAVTILTSWDQNSLPGNMKPQPIAQHVTELAGLVKASGLSSVVCSPHELDLLQNQDLYLVTPGIRFSMQDSGDQKRIMGPKEALRKGASALVVGRPILEAKDIKETATDFVMAVYEEK</sequence>
<feature type="active site" description="For OMPdecase activity" evidence="9">
    <location>
        <position position="67"/>
    </location>
</feature>
<feature type="binding site" evidence="10">
    <location>
        <position position="195"/>
    </location>
    <ligand>
        <name>substrate</name>
    </ligand>
</feature>
<feature type="binding site" evidence="10">
    <location>
        <position position="41"/>
    </location>
    <ligand>
        <name>substrate</name>
    </ligand>
</feature>
<dbReference type="NCBIfam" id="TIGR01740">
    <property type="entry name" value="pyrF"/>
    <property type="match status" value="1"/>
</dbReference>
<dbReference type="InterPro" id="IPR018089">
    <property type="entry name" value="OMPdecase_AS"/>
</dbReference>
<dbReference type="InterPro" id="IPR011060">
    <property type="entry name" value="RibuloseP-bd_barrel"/>
</dbReference>
<dbReference type="PANTHER" id="PTHR32119">
    <property type="entry name" value="OROTIDINE 5'-PHOSPHATE DECARBOXYLASE"/>
    <property type="match status" value="1"/>
</dbReference>
<feature type="binding site" evidence="10">
    <location>
        <position position="19"/>
    </location>
    <ligand>
        <name>substrate</name>
    </ligand>
</feature>
<evidence type="ECO:0000313" key="13">
    <source>
        <dbReference type="EMBL" id="KYG65921.1"/>
    </source>
</evidence>
<feature type="binding site" evidence="10">
    <location>
        <position position="186"/>
    </location>
    <ligand>
        <name>substrate</name>
    </ligand>
</feature>
<dbReference type="NCBIfam" id="NF001273">
    <property type="entry name" value="PRK00230.1"/>
    <property type="match status" value="1"/>
</dbReference>
<evidence type="ECO:0000256" key="4">
    <source>
        <dbReference type="ARBA" id="ARBA00021923"/>
    </source>
</evidence>
<evidence type="ECO:0000256" key="2">
    <source>
        <dbReference type="ARBA" id="ARBA00004861"/>
    </source>
</evidence>
<dbReference type="GO" id="GO:0006207">
    <property type="term" value="P:'de novo' pyrimidine nucleobase biosynthetic process"/>
    <property type="evidence" value="ECO:0007669"/>
    <property type="project" value="InterPro"/>
</dbReference>
<feature type="domain" description="Orotidine 5'-phosphate decarboxylase" evidence="12">
    <location>
        <begin position="13"/>
        <end position="231"/>
    </location>
</feature>
<dbReference type="UniPathway" id="UPA00070">
    <property type="reaction ID" value="UER00120"/>
</dbReference>
<dbReference type="GO" id="GO:0005829">
    <property type="term" value="C:cytosol"/>
    <property type="evidence" value="ECO:0007669"/>
    <property type="project" value="TreeGrafter"/>
</dbReference>
<keyword evidence="7 11" id="KW-0456">Lyase</keyword>
<dbReference type="GO" id="GO:0004590">
    <property type="term" value="F:orotidine-5'-phosphate decarboxylase activity"/>
    <property type="evidence" value="ECO:0007669"/>
    <property type="project" value="UniProtKB-EC"/>
</dbReference>
<name>A0A150WN61_BDEBC</name>
<dbReference type="InterPro" id="IPR013785">
    <property type="entry name" value="Aldolase_TIM"/>
</dbReference>
<gene>
    <name evidence="13" type="ORF">AZI86_02290</name>
</gene>
<feature type="active site" description="For OMPdecase activity" evidence="9">
    <location>
        <position position="69"/>
    </location>
</feature>
<evidence type="ECO:0000256" key="8">
    <source>
        <dbReference type="ARBA" id="ARBA00049157"/>
    </source>
</evidence>
<comment type="caution">
    <text evidence="13">The sequence shown here is derived from an EMBL/GenBank/DDBJ whole genome shotgun (WGS) entry which is preliminary data.</text>
</comment>
<feature type="binding site" evidence="10">
    <location>
        <position position="215"/>
    </location>
    <ligand>
        <name>substrate</name>
    </ligand>
</feature>
<evidence type="ECO:0000256" key="3">
    <source>
        <dbReference type="ARBA" id="ARBA00012321"/>
    </source>
</evidence>
<keyword evidence="5 11" id="KW-0210">Decarboxylase</keyword>
<evidence type="ECO:0000256" key="5">
    <source>
        <dbReference type="ARBA" id="ARBA00022793"/>
    </source>
</evidence>
<protein>
    <recommendedName>
        <fullName evidence="4 11">Orotidine 5'-phosphate decarboxylase</fullName>
        <ecNumber evidence="3 11">4.1.1.23</ecNumber>
    </recommendedName>
</protein>
<evidence type="ECO:0000256" key="9">
    <source>
        <dbReference type="PIRSR" id="PIRSR614732-1"/>
    </source>
</evidence>
<evidence type="ECO:0000256" key="1">
    <source>
        <dbReference type="ARBA" id="ARBA00002356"/>
    </source>
</evidence>
<evidence type="ECO:0000256" key="6">
    <source>
        <dbReference type="ARBA" id="ARBA00022975"/>
    </source>
</evidence>
<evidence type="ECO:0000256" key="11">
    <source>
        <dbReference type="RuleBase" id="RU000512"/>
    </source>
</evidence>
<comment type="catalytic activity">
    <reaction evidence="8 11">
        <text>orotidine 5'-phosphate + H(+) = UMP + CO2</text>
        <dbReference type="Rhea" id="RHEA:11596"/>
        <dbReference type="ChEBI" id="CHEBI:15378"/>
        <dbReference type="ChEBI" id="CHEBI:16526"/>
        <dbReference type="ChEBI" id="CHEBI:57538"/>
        <dbReference type="ChEBI" id="CHEBI:57865"/>
        <dbReference type="EC" id="4.1.1.23"/>
    </reaction>
</comment>
<dbReference type="InterPro" id="IPR001754">
    <property type="entry name" value="OMPdeCOase_dom"/>
</dbReference>
<dbReference type="Proteomes" id="UP000075320">
    <property type="component" value="Unassembled WGS sequence"/>
</dbReference>